<gene>
    <name evidence="4" type="ORF">CNEO2_690013</name>
</gene>
<name>A0AAD2DGT2_9CLOT</name>
<dbReference type="PROSITE" id="PS51170">
    <property type="entry name" value="CW"/>
    <property type="match status" value="3"/>
</dbReference>
<proteinExistence type="predicted"/>
<feature type="compositionally biased region" description="Low complexity" evidence="3">
    <location>
        <begin position="188"/>
        <end position="220"/>
    </location>
</feature>
<dbReference type="AlphaFoldDB" id="A0AAD2DGT2"/>
<protein>
    <recommendedName>
        <fullName evidence="6">Autolysin</fullName>
    </recommendedName>
</protein>
<organism evidence="4 5">
    <name type="scientific">Clostridium neonatale</name>
    <dbReference type="NCBI Taxonomy" id="137838"/>
    <lineage>
        <taxon>Bacteria</taxon>
        <taxon>Bacillati</taxon>
        <taxon>Bacillota</taxon>
        <taxon>Clostridia</taxon>
        <taxon>Eubacteriales</taxon>
        <taxon>Clostridiaceae</taxon>
        <taxon>Clostridium</taxon>
    </lineage>
</organism>
<evidence type="ECO:0000313" key="4">
    <source>
        <dbReference type="EMBL" id="CAI3670845.1"/>
    </source>
</evidence>
<evidence type="ECO:0000256" key="2">
    <source>
        <dbReference type="PROSITE-ProRule" id="PRU00591"/>
    </source>
</evidence>
<feature type="region of interest" description="Disordered" evidence="3">
    <location>
        <begin position="170"/>
        <end position="225"/>
    </location>
</feature>
<feature type="repeat" description="Cell wall-binding" evidence="2">
    <location>
        <begin position="86"/>
        <end position="105"/>
    </location>
</feature>
<accession>A0AAD2DGT2</accession>
<comment type="caution">
    <text evidence="4">The sequence shown here is derived from an EMBL/GenBank/DDBJ whole genome shotgun (WGS) entry which is preliminary data.</text>
</comment>
<sequence>MLNWIIFKIILKKKGENIKLMKRSFLKKIIAMSIMVSTVLMPISANAEWKQDSNGWWNTEGGSWSVGWRNINNNWYYFNPSTGYMQTGWINDNGTWYFASQDGAMKTGWINDNGTWYFTNQDGTMQTGTVEVDGNIYCLANNGAMLKGNVMIDGKVYTFDESGKNISNEEPKVSKVFTKDESGSIKESTNNVNGDTSNSTSNTDNTSSSTSNSSSSSSSSKPKTTKIDKIETVTNGVIKVYLNNATSKTLDKEAFAISCPGFNDMTIFSVETPTGKDKNKVYTLKTAYYDDKIYTLHITLPSGKTIDKDFESKYDCPLITNQKVRRLSDDVADLSYISDAEGIFYYVLTEDKPSRSFFSSNANLTVNDILDLGSQSKMKVGSNKVDISNLEKGRSYTIQYVAQDVEGKVTPIKTETISSEVISDSQSSEIQIEDIKPNKEIIPGDVFESKYWFTFELNKATDKPLNIENFVVTCPKGTLTLGNVETKDNKTYNVYMKSGHIPFDKTSFTGRITFEDGTTAEKDFYVDLSAPTTLRKSISRTTDDAVQLELGFDEGGTIYYSILDHVSEDTSAKDPSDIYKNGTKEDISYGTNIINIEDKDIADGKYIAWATEDEYKNRSLYFEYIKIPEYKEEENKPEEEKLKIIDAEANIDDEGYPYVQFRLNKVVNIFSDITSKEITNLSGKATFDFVDPINGAMDSDIIRMTIMNGVKINKGKHQIILTVNGERIVYEFETTEEIG</sequence>
<evidence type="ECO:0000256" key="3">
    <source>
        <dbReference type="SAM" id="MobiDB-lite"/>
    </source>
</evidence>
<evidence type="ECO:0000256" key="1">
    <source>
        <dbReference type="ARBA" id="ARBA00022737"/>
    </source>
</evidence>
<dbReference type="SUPFAM" id="SSF69360">
    <property type="entry name" value="Cell wall binding repeat"/>
    <property type="match status" value="1"/>
</dbReference>
<feature type="repeat" description="Cell wall-binding" evidence="2">
    <location>
        <begin position="65"/>
        <end position="84"/>
    </location>
</feature>
<dbReference type="Pfam" id="PF19127">
    <property type="entry name" value="Choline_bind_3"/>
    <property type="match status" value="1"/>
</dbReference>
<dbReference type="InterPro" id="IPR018337">
    <property type="entry name" value="Cell_wall/Cho-bd_repeat"/>
</dbReference>
<evidence type="ECO:0000313" key="5">
    <source>
        <dbReference type="Proteomes" id="UP001189143"/>
    </source>
</evidence>
<feature type="compositionally biased region" description="Basic and acidic residues" evidence="3">
    <location>
        <begin position="170"/>
        <end position="184"/>
    </location>
</feature>
<dbReference type="Proteomes" id="UP001189143">
    <property type="component" value="Unassembled WGS sequence"/>
</dbReference>
<dbReference type="EMBL" id="CAMTCP010000269">
    <property type="protein sequence ID" value="CAI3670845.1"/>
    <property type="molecule type" value="Genomic_DNA"/>
</dbReference>
<feature type="repeat" description="Cell wall-binding" evidence="2">
    <location>
        <begin position="106"/>
        <end position="125"/>
    </location>
</feature>
<reference evidence="4" key="1">
    <citation type="submission" date="2022-10" db="EMBL/GenBank/DDBJ databases">
        <authorList>
            <person name="Aires J."/>
            <person name="Mesa V."/>
        </authorList>
    </citation>
    <scope>NUCLEOTIDE SEQUENCE</scope>
    <source>
        <strain evidence="4">Clostridium neonatale JD116</strain>
    </source>
</reference>
<dbReference type="Gene3D" id="2.10.270.10">
    <property type="entry name" value="Cholin Binding"/>
    <property type="match status" value="2"/>
</dbReference>
<evidence type="ECO:0008006" key="6">
    <source>
        <dbReference type="Google" id="ProtNLM"/>
    </source>
</evidence>
<keyword evidence="1" id="KW-0677">Repeat</keyword>